<dbReference type="PATRIC" id="fig|1449351.3.peg.2305"/>
<comment type="subcellular location">
    <subcellularLocation>
        <location evidence="1">Cell membrane</location>
        <topology evidence="1">Multi-pass membrane protein</topology>
    </subcellularLocation>
</comment>
<evidence type="ECO:0000313" key="10">
    <source>
        <dbReference type="Proteomes" id="UP000023430"/>
    </source>
</evidence>
<accession>X7F9N9</accession>
<dbReference type="PANTHER" id="PTHR30472:SF19">
    <property type="entry name" value="PETROBACTIN IMPORT SYSTEM PERMEASE PROTEIN YCLO"/>
    <property type="match status" value="1"/>
</dbReference>
<sequence>MEHRRLVLAAAAFTLASVLFLTLGARGNWSFALMFRAERLLALAVVGTAVAWSTIAFQTVTGNRILTPSIMGFDALYLLIQTMLVAALGGLGAATLGALPRFGIETGLMIGAALVLFAVLLRRGADLTLLVLTGIVFGILFRSLAGLVNRLIDPSEFAIVQGAAFARFTTVDDRLLWIGTAATALAAALLWRRRDRLDVVALGRETAIGLGIDHDREARRLLALVAVLVSVSTALVGPVVFFGLLVSAITHGIAGTWRHATVLPLSGLVSATILVGGQTLFERVLAFETSVSVVIEGLGGLVFLFLIFRRSAR</sequence>
<dbReference type="RefSeq" id="WP_051491957.1">
    <property type="nucleotide sequence ID" value="NZ_JAME01000015.1"/>
</dbReference>
<proteinExistence type="inferred from homology"/>
<feature type="transmembrane region" description="Helical" evidence="8">
    <location>
        <begin position="175"/>
        <end position="191"/>
    </location>
</feature>
<evidence type="ECO:0000256" key="2">
    <source>
        <dbReference type="ARBA" id="ARBA00007935"/>
    </source>
</evidence>
<name>X7F9N9_9RHOB</name>
<dbReference type="GO" id="GO:0022857">
    <property type="term" value="F:transmembrane transporter activity"/>
    <property type="evidence" value="ECO:0007669"/>
    <property type="project" value="InterPro"/>
</dbReference>
<protein>
    <submittedName>
        <fullName evidence="9">Enterobactin ABC transporter permease</fullName>
    </submittedName>
</protein>
<dbReference type="STRING" id="1449351.RISW2_04860"/>
<keyword evidence="3" id="KW-0813">Transport</keyword>
<dbReference type="AlphaFoldDB" id="X7F9N9"/>
<feature type="transmembrane region" description="Helical" evidence="8">
    <location>
        <begin position="102"/>
        <end position="120"/>
    </location>
</feature>
<feature type="transmembrane region" description="Helical" evidence="8">
    <location>
        <begin position="127"/>
        <end position="145"/>
    </location>
</feature>
<gene>
    <name evidence="9" type="ORF">RISW2_04860</name>
</gene>
<evidence type="ECO:0000256" key="1">
    <source>
        <dbReference type="ARBA" id="ARBA00004651"/>
    </source>
</evidence>
<dbReference type="InterPro" id="IPR037294">
    <property type="entry name" value="ABC_BtuC-like"/>
</dbReference>
<dbReference type="SUPFAM" id="SSF81345">
    <property type="entry name" value="ABC transporter involved in vitamin B12 uptake, BtuC"/>
    <property type="match status" value="1"/>
</dbReference>
<dbReference type="GO" id="GO:0005886">
    <property type="term" value="C:plasma membrane"/>
    <property type="evidence" value="ECO:0007669"/>
    <property type="project" value="UniProtKB-SubCell"/>
</dbReference>
<dbReference type="Pfam" id="PF01032">
    <property type="entry name" value="FecCD"/>
    <property type="match status" value="1"/>
</dbReference>
<keyword evidence="10" id="KW-1185">Reference proteome</keyword>
<dbReference type="InterPro" id="IPR000522">
    <property type="entry name" value="ABC_transptr_permease_BtuC"/>
</dbReference>
<dbReference type="Proteomes" id="UP000023430">
    <property type="component" value="Unassembled WGS sequence"/>
</dbReference>
<comment type="caution">
    <text evidence="9">The sequence shown here is derived from an EMBL/GenBank/DDBJ whole genome shotgun (WGS) entry which is preliminary data.</text>
</comment>
<keyword evidence="4" id="KW-1003">Cell membrane</keyword>
<comment type="similarity">
    <text evidence="2">Belongs to the binding-protein-dependent transport system permease family. FecCD subfamily.</text>
</comment>
<evidence type="ECO:0000256" key="6">
    <source>
        <dbReference type="ARBA" id="ARBA00022989"/>
    </source>
</evidence>
<dbReference type="Gene3D" id="1.10.3470.10">
    <property type="entry name" value="ABC transporter involved in vitamin B12 uptake, BtuC"/>
    <property type="match status" value="1"/>
</dbReference>
<feature type="transmembrane region" description="Helical" evidence="8">
    <location>
        <begin position="284"/>
        <end position="308"/>
    </location>
</feature>
<feature type="transmembrane region" description="Helical" evidence="8">
    <location>
        <begin position="75"/>
        <end position="96"/>
    </location>
</feature>
<dbReference type="EMBL" id="JAME01000015">
    <property type="protein sequence ID" value="ETX28831.1"/>
    <property type="molecule type" value="Genomic_DNA"/>
</dbReference>
<dbReference type="OrthoDB" id="9796260at2"/>
<organism evidence="9 10">
    <name type="scientific">Roseivivax isoporae LMG 25204</name>
    <dbReference type="NCBI Taxonomy" id="1449351"/>
    <lineage>
        <taxon>Bacteria</taxon>
        <taxon>Pseudomonadati</taxon>
        <taxon>Pseudomonadota</taxon>
        <taxon>Alphaproteobacteria</taxon>
        <taxon>Rhodobacterales</taxon>
        <taxon>Roseobacteraceae</taxon>
        <taxon>Roseivivax</taxon>
    </lineage>
</organism>
<feature type="transmembrane region" description="Helical" evidence="8">
    <location>
        <begin position="221"/>
        <end position="249"/>
    </location>
</feature>
<evidence type="ECO:0000256" key="7">
    <source>
        <dbReference type="ARBA" id="ARBA00023136"/>
    </source>
</evidence>
<evidence type="ECO:0000256" key="3">
    <source>
        <dbReference type="ARBA" id="ARBA00022448"/>
    </source>
</evidence>
<dbReference type="eggNOG" id="COG4605">
    <property type="taxonomic scope" value="Bacteria"/>
</dbReference>
<keyword evidence="5 8" id="KW-0812">Transmembrane</keyword>
<evidence type="ECO:0000256" key="5">
    <source>
        <dbReference type="ARBA" id="ARBA00022692"/>
    </source>
</evidence>
<dbReference type="GO" id="GO:0033214">
    <property type="term" value="P:siderophore-iron import into cell"/>
    <property type="evidence" value="ECO:0007669"/>
    <property type="project" value="TreeGrafter"/>
</dbReference>
<feature type="transmembrane region" description="Helical" evidence="8">
    <location>
        <begin position="40"/>
        <end position="63"/>
    </location>
</feature>
<reference evidence="9 10" key="1">
    <citation type="submission" date="2014-01" db="EMBL/GenBank/DDBJ databases">
        <title>Roseivivax isoporae LMG 25204 Genome Sequencing.</title>
        <authorList>
            <person name="Lai Q."/>
            <person name="Li G."/>
            <person name="Shao Z."/>
        </authorList>
    </citation>
    <scope>NUCLEOTIDE SEQUENCE [LARGE SCALE GENOMIC DNA]</scope>
    <source>
        <strain evidence="9 10">LMG 25204</strain>
    </source>
</reference>
<keyword evidence="7 8" id="KW-0472">Membrane</keyword>
<evidence type="ECO:0000256" key="4">
    <source>
        <dbReference type="ARBA" id="ARBA00022475"/>
    </source>
</evidence>
<keyword evidence="6 8" id="KW-1133">Transmembrane helix</keyword>
<evidence type="ECO:0000256" key="8">
    <source>
        <dbReference type="SAM" id="Phobius"/>
    </source>
</evidence>
<evidence type="ECO:0000313" key="9">
    <source>
        <dbReference type="EMBL" id="ETX28831.1"/>
    </source>
</evidence>
<dbReference type="PANTHER" id="PTHR30472">
    <property type="entry name" value="FERRIC ENTEROBACTIN TRANSPORT SYSTEM PERMEASE PROTEIN"/>
    <property type="match status" value="1"/>
</dbReference>